<feature type="binding site" evidence="3">
    <location>
        <position position="71"/>
    </location>
    <ligand>
        <name>substrate</name>
    </ligand>
</feature>
<dbReference type="NCBIfam" id="TIGR00042">
    <property type="entry name" value="RdgB/HAM1 family non-canonical purine NTP pyrophosphatase"/>
    <property type="match status" value="1"/>
</dbReference>
<sequence length="197" mass="21717">MDRVFIATKNKGKVAEFAAFFEEKGIHVNSLLDIEKSINVVEDGKTFEENAIKKAETVGKMIGEAVIADDSGLEVDALNGKPGIYSARYAGPDKDDKANNMKLLKELQEVPDPNRTARFVCVLAVYIPGKGTQTIRGTCEGVIAREIHGSHGFGYDPVFYVPSIEKTMAELEKKEKNKISHRANALMELAEKWDDLG</sequence>
<dbReference type="PANTHER" id="PTHR11067">
    <property type="entry name" value="INOSINE TRIPHOSPHATE PYROPHOSPHATASE/HAM1 PROTEIN"/>
    <property type="match status" value="1"/>
</dbReference>
<comment type="cofactor">
    <cofactor evidence="3">
        <name>Mg(2+)</name>
        <dbReference type="ChEBI" id="CHEBI:18420"/>
    </cofactor>
    <text evidence="3">Binds 1 Mg(2+) ion per subunit.</text>
</comment>
<keyword evidence="3" id="KW-0460">Magnesium</keyword>
<dbReference type="InterPro" id="IPR020922">
    <property type="entry name" value="dITP/XTP_pyrophosphatase"/>
</dbReference>
<comment type="function">
    <text evidence="3">Pyrophosphatase that catalyzes the hydrolysis of nucleoside triphosphates to their monophosphate derivatives, with a high preference for the non-canonical purine nucleotides XTP (xanthosine triphosphate), dITP (deoxyinosine triphosphate) and ITP. Seems to function as a house-cleaning enzyme that removes non-canonical purine nucleotides from the nucleotide pool, thus preventing their incorporation into DNA/RNA and avoiding chromosomal lesions.</text>
</comment>
<keyword evidence="1 3" id="KW-0378">Hydrolase</keyword>
<dbReference type="EC" id="3.6.1.66" evidence="3"/>
<evidence type="ECO:0000313" key="5">
    <source>
        <dbReference type="EMBL" id="MBU9710967.1"/>
    </source>
</evidence>
<evidence type="ECO:0000313" key="6">
    <source>
        <dbReference type="Proteomes" id="UP000784880"/>
    </source>
</evidence>
<accession>A0ABS6JBB3</accession>
<dbReference type="RefSeq" id="WP_217064916.1">
    <property type="nucleotide sequence ID" value="NZ_JAHQCS010000056.1"/>
</dbReference>
<feature type="binding site" evidence="3">
    <location>
        <begin position="8"/>
        <end position="13"/>
    </location>
    <ligand>
        <name>substrate</name>
    </ligand>
</feature>
<keyword evidence="6" id="KW-1185">Reference proteome</keyword>
<dbReference type="InterPro" id="IPR002637">
    <property type="entry name" value="RdgB/HAM1"/>
</dbReference>
<feature type="binding site" evidence="3">
    <location>
        <begin position="153"/>
        <end position="156"/>
    </location>
    <ligand>
        <name>substrate</name>
    </ligand>
</feature>
<dbReference type="CDD" id="cd00515">
    <property type="entry name" value="HAM1"/>
    <property type="match status" value="1"/>
</dbReference>
<comment type="catalytic activity">
    <reaction evidence="3">
        <text>dITP + H2O = dIMP + diphosphate + H(+)</text>
        <dbReference type="Rhea" id="RHEA:28342"/>
        <dbReference type="ChEBI" id="CHEBI:15377"/>
        <dbReference type="ChEBI" id="CHEBI:15378"/>
        <dbReference type="ChEBI" id="CHEBI:33019"/>
        <dbReference type="ChEBI" id="CHEBI:61194"/>
        <dbReference type="ChEBI" id="CHEBI:61382"/>
        <dbReference type="EC" id="3.6.1.66"/>
    </reaction>
</comment>
<feature type="binding site" evidence="3">
    <location>
        <position position="70"/>
    </location>
    <ligand>
        <name>Mg(2+)</name>
        <dbReference type="ChEBI" id="CHEBI:18420"/>
    </ligand>
</feature>
<protein>
    <recommendedName>
        <fullName evidence="3">dITP/XTP pyrophosphatase</fullName>
        <ecNumber evidence="3">3.6.1.66</ecNumber>
    </recommendedName>
    <alternativeName>
        <fullName evidence="3">Non-canonical purine NTP pyrophosphatase</fullName>
    </alternativeName>
    <alternativeName>
        <fullName evidence="3">Non-standard purine NTP pyrophosphatase</fullName>
    </alternativeName>
    <alternativeName>
        <fullName evidence="3">Nucleoside-triphosphate diphosphatase</fullName>
    </alternativeName>
    <alternativeName>
        <fullName evidence="3">Nucleoside-triphosphate pyrophosphatase</fullName>
        <shortName evidence="3">NTPase</shortName>
    </alternativeName>
</protein>
<feature type="binding site" evidence="3">
    <location>
        <position position="176"/>
    </location>
    <ligand>
        <name>substrate</name>
    </ligand>
</feature>
<dbReference type="NCBIfam" id="NF011397">
    <property type="entry name" value="PRK14822.1"/>
    <property type="match status" value="1"/>
</dbReference>
<evidence type="ECO:0000256" key="2">
    <source>
        <dbReference type="ARBA" id="ARBA00023080"/>
    </source>
</evidence>
<keyword evidence="2 3" id="KW-0546">Nucleotide metabolism</keyword>
<feature type="active site" description="Proton acceptor" evidence="3">
    <location>
        <position position="70"/>
    </location>
</feature>
<gene>
    <name evidence="5" type="ORF">KS419_04350</name>
</gene>
<keyword evidence="3" id="KW-0547">Nucleotide-binding</keyword>
<keyword evidence="3" id="KW-0479">Metal-binding</keyword>
<dbReference type="PANTHER" id="PTHR11067:SF9">
    <property type="entry name" value="INOSINE TRIPHOSPHATE PYROPHOSPHATASE"/>
    <property type="match status" value="1"/>
</dbReference>
<comment type="subunit">
    <text evidence="3">Homodimer.</text>
</comment>
<dbReference type="Proteomes" id="UP000784880">
    <property type="component" value="Unassembled WGS sequence"/>
</dbReference>
<evidence type="ECO:0000256" key="3">
    <source>
        <dbReference type="HAMAP-Rule" id="MF_01405"/>
    </source>
</evidence>
<comment type="caution">
    <text evidence="5">The sequence shown here is derived from an EMBL/GenBank/DDBJ whole genome shotgun (WGS) entry which is preliminary data.</text>
</comment>
<evidence type="ECO:0000256" key="1">
    <source>
        <dbReference type="ARBA" id="ARBA00022801"/>
    </source>
</evidence>
<feature type="binding site" evidence="3">
    <location>
        <begin position="181"/>
        <end position="182"/>
    </location>
    <ligand>
        <name>substrate</name>
    </ligand>
</feature>
<dbReference type="Pfam" id="PF01725">
    <property type="entry name" value="Ham1p_like"/>
    <property type="match status" value="1"/>
</dbReference>
<comment type="catalytic activity">
    <reaction evidence="3">
        <text>XTP + H2O = XMP + diphosphate + H(+)</text>
        <dbReference type="Rhea" id="RHEA:28610"/>
        <dbReference type="ChEBI" id="CHEBI:15377"/>
        <dbReference type="ChEBI" id="CHEBI:15378"/>
        <dbReference type="ChEBI" id="CHEBI:33019"/>
        <dbReference type="ChEBI" id="CHEBI:57464"/>
        <dbReference type="ChEBI" id="CHEBI:61314"/>
        <dbReference type="EC" id="3.6.1.66"/>
    </reaction>
</comment>
<proteinExistence type="inferred from homology"/>
<organism evidence="5 6">
    <name type="scientific">Evansella tamaricis</name>
    <dbReference type="NCBI Taxonomy" id="2069301"/>
    <lineage>
        <taxon>Bacteria</taxon>
        <taxon>Bacillati</taxon>
        <taxon>Bacillota</taxon>
        <taxon>Bacilli</taxon>
        <taxon>Bacillales</taxon>
        <taxon>Bacillaceae</taxon>
        <taxon>Evansella</taxon>
    </lineage>
</organism>
<comment type="catalytic activity">
    <reaction evidence="3">
        <text>ITP + H2O = IMP + diphosphate + H(+)</text>
        <dbReference type="Rhea" id="RHEA:29399"/>
        <dbReference type="ChEBI" id="CHEBI:15377"/>
        <dbReference type="ChEBI" id="CHEBI:15378"/>
        <dbReference type="ChEBI" id="CHEBI:33019"/>
        <dbReference type="ChEBI" id="CHEBI:58053"/>
        <dbReference type="ChEBI" id="CHEBI:61402"/>
        <dbReference type="EC" id="3.6.1.66"/>
    </reaction>
</comment>
<comment type="similarity">
    <text evidence="3 4">Belongs to the HAM1 NTPase family.</text>
</comment>
<comment type="caution">
    <text evidence="3">Lacks conserved residue(s) required for the propagation of feature annotation.</text>
</comment>
<evidence type="ECO:0000256" key="4">
    <source>
        <dbReference type="RuleBase" id="RU003781"/>
    </source>
</evidence>
<dbReference type="HAMAP" id="MF_01405">
    <property type="entry name" value="Non_canon_purine_NTPase"/>
    <property type="match status" value="1"/>
</dbReference>
<name>A0ABS6JBB3_9BACI</name>
<dbReference type="EMBL" id="JAHQCS010000056">
    <property type="protein sequence ID" value="MBU9710967.1"/>
    <property type="molecule type" value="Genomic_DNA"/>
</dbReference>
<dbReference type="GO" id="GO:0036220">
    <property type="term" value="F:ITP diphosphatase activity"/>
    <property type="evidence" value="ECO:0007669"/>
    <property type="project" value="UniProtKB-EC"/>
</dbReference>
<reference evidence="5 6" key="1">
    <citation type="submission" date="2021-06" db="EMBL/GenBank/DDBJ databases">
        <title>Bacillus sp. RD4P76, an endophyte from a halophyte.</title>
        <authorList>
            <person name="Sun J.-Q."/>
        </authorList>
    </citation>
    <scope>NUCLEOTIDE SEQUENCE [LARGE SCALE GENOMIC DNA]</scope>
    <source>
        <strain evidence="5 6">CGMCC 1.15917</strain>
    </source>
</reference>